<dbReference type="Proteomes" id="UP001162060">
    <property type="component" value="Unassembled WGS sequence"/>
</dbReference>
<evidence type="ECO:0008006" key="3">
    <source>
        <dbReference type="Google" id="ProtNLM"/>
    </source>
</evidence>
<dbReference type="AlphaFoldDB" id="A0AAV1TFY5"/>
<accession>A0AAV1TFY5</accession>
<evidence type="ECO:0000313" key="2">
    <source>
        <dbReference type="Proteomes" id="UP001162060"/>
    </source>
</evidence>
<proteinExistence type="predicted"/>
<gene>
    <name evidence="1" type="ORF">PM001_LOCUS5621</name>
</gene>
<dbReference type="EMBL" id="CAKLBY020000046">
    <property type="protein sequence ID" value="CAK7917557.1"/>
    <property type="molecule type" value="Genomic_DNA"/>
</dbReference>
<reference evidence="1" key="1">
    <citation type="submission" date="2024-01" db="EMBL/GenBank/DDBJ databases">
        <authorList>
            <person name="Webb A."/>
        </authorList>
    </citation>
    <scope>NUCLEOTIDE SEQUENCE</scope>
    <source>
        <strain evidence="1">Pm1</strain>
    </source>
</reference>
<comment type="caution">
    <text evidence="1">The sequence shown here is derived from an EMBL/GenBank/DDBJ whole genome shotgun (WGS) entry which is preliminary data.</text>
</comment>
<evidence type="ECO:0000313" key="1">
    <source>
        <dbReference type="EMBL" id="CAK7917557.1"/>
    </source>
</evidence>
<organism evidence="1 2">
    <name type="scientific">Peronospora matthiolae</name>
    <dbReference type="NCBI Taxonomy" id="2874970"/>
    <lineage>
        <taxon>Eukaryota</taxon>
        <taxon>Sar</taxon>
        <taxon>Stramenopiles</taxon>
        <taxon>Oomycota</taxon>
        <taxon>Peronosporomycetes</taxon>
        <taxon>Peronosporales</taxon>
        <taxon>Peronosporaceae</taxon>
        <taxon>Peronospora</taxon>
    </lineage>
</organism>
<sequence length="63" mass="6928">MCLYPKREGDWLFAVGVCVDDLLATGTRVAAIESFFEILASLSVKDLGHVHKFLGMRVELGSD</sequence>
<name>A0AAV1TFY5_9STRA</name>
<protein>
    <recommendedName>
        <fullName evidence="3">Reverse transcriptase Ty1/copia-type domain-containing protein</fullName>
    </recommendedName>
</protein>